<dbReference type="GO" id="GO:0072583">
    <property type="term" value="P:clathrin-dependent endocytosis"/>
    <property type="evidence" value="ECO:0007669"/>
    <property type="project" value="InterPro"/>
</dbReference>
<evidence type="ECO:0000256" key="1">
    <source>
        <dbReference type="ARBA" id="ARBA00004123"/>
    </source>
</evidence>
<keyword evidence="9" id="KW-0597">Phosphoprotein</keyword>
<dbReference type="CDD" id="cd16985">
    <property type="entry name" value="ANTH_N_AP180"/>
    <property type="match status" value="1"/>
</dbReference>
<dbReference type="GO" id="GO:0005546">
    <property type="term" value="F:phosphatidylinositol-4,5-bisphosphate binding"/>
    <property type="evidence" value="ECO:0007669"/>
    <property type="project" value="TreeGrafter"/>
</dbReference>
<dbReference type="InterPro" id="IPR045192">
    <property type="entry name" value="AP180-like"/>
</dbReference>
<evidence type="ECO:0000256" key="7">
    <source>
        <dbReference type="ARBA" id="ARBA00022475"/>
    </source>
</evidence>
<reference evidence="23" key="1">
    <citation type="submission" date="2023-09" db="UniProtKB">
        <authorList>
            <consortium name="Ensembl"/>
        </authorList>
    </citation>
    <scope>IDENTIFICATION</scope>
</reference>
<keyword evidence="16" id="KW-0539">Nucleus</keyword>
<keyword evidence="8" id="KW-1017">Isopeptide bond</keyword>
<dbReference type="Gene3D" id="1.25.40.90">
    <property type="match status" value="1"/>
</dbReference>
<dbReference type="InterPro" id="IPR014712">
    <property type="entry name" value="ANTH_dom_sf"/>
</dbReference>
<name>A0A3B4ZCK5_9TELE</name>
<evidence type="ECO:0000256" key="16">
    <source>
        <dbReference type="ARBA" id="ARBA00023242"/>
    </source>
</evidence>
<sequence length="583" mass="64128">MSGQSITDRITAAQHSVTGSAVSKTVCKATTHEIMGPKKKHLDYLIHCTNEMNVNIPQLADSLFERTTNTSWVVVFKSLITTHHLMVYGNERFVQYLASRNTLFNLSNFLDKSGLQGYDMSTFIRRYSRYLNEKAVSYRQVAFDFTKVKRGVDGVMRTMNTEKLLKTIPIIQNQMDALLDFNVNANELTNGVINAAFMLLFKDSIRLFAAYNEGIINLLEKYFDMKKTQCKEGLDIYKKFLTRMTRISEFLKVAEQVGIDRGDIPDLSQAPSSLLEALEQHLASLEGKKVKDSTAASRASTLSNAVSSLASTGMSFTKVDEREKQAALEEEQARLKALKEQRLKELSKRPSFATTDTSPISTTGGTISTAPAIDLFSTPSCSNGAVKMESDLFDLQSTFQPSMQSGSTGLPVATAWAGKEPPPTHIRSSVTYKRLILFVLSDITGGILKPTLAGSNQPSNQQPEKLVSDDLDSSLANLVGNLGIGNGTMKNDIHWSQPGEKRMTGGTNWQPKAAPTTTWNPVSMPPSIMAFPATTPTGMMGYGMPPQMGSMGMMNPPTMMYSQPVMRPPNPFGSVSSAQMQFM</sequence>
<keyword evidence="14" id="KW-0472">Membrane</keyword>
<dbReference type="PANTHER" id="PTHR22951:SF16">
    <property type="entry name" value="PHOSPHATIDYLINOSITOL-BINDING CLATHRIN ASSEMBLY PROTEIN"/>
    <property type="match status" value="1"/>
</dbReference>
<dbReference type="GO" id="GO:0098894">
    <property type="term" value="C:extrinsic component of presynaptic endocytic zone membrane"/>
    <property type="evidence" value="ECO:0007669"/>
    <property type="project" value="TreeGrafter"/>
</dbReference>
<dbReference type="InterPro" id="IPR011417">
    <property type="entry name" value="ANTH_dom"/>
</dbReference>
<dbReference type="InterPro" id="IPR013809">
    <property type="entry name" value="ENTH"/>
</dbReference>
<dbReference type="PANTHER" id="PTHR22951">
    <property type="entry name" value="CLATHRIN ASSEMBLY PROTEIN"/>
    <property type="match status" value="1"/>
</dbReference>
<dbReference type="GeneTree" id="ENSGT00950000183068"/>
<dbReference type="Ensembl" id="ENSSPAT00000006371.1">
    <property type="protein sequence ID" value="ENSSPAP00000006245.1"/>
    <property type="gene ID" value="ENSSPAG00000004724.1"/>
</dbReference>
<comment type="similarity">
    <text evidence="6">Belongs to the PICALM/SNAP91 family.</text>
</comment>
<evidence type="ECO:0000256" key="10">
    <source>
        <dbReference type="ARBA" id="ARBA00022583"/>
    </source>
</evidence>
<evidence type="ECO:0000256" key="17">
    <source>
        <dbReference type="ARBA" id="ARBA00023329"/>
    </source>
</evidence>
<comment type="function">
    <text evidence="18">Cytoplasmic adapter protein that plays a critical role in clathrin-mediated endocytosis which is important in processes such as internalization of cell receptors, synaptic transmission or removal of apoptotic cells. Recruits AP-2 and attaches clathrin triskelions to the cytoplasmic side of plasma membrane leading to clathrin-coated vesicles (CCVs) assembly. Furthermore, regulates clathrin-coated vesicle size and maturation by directly sensing and driving membrane curvature. In addition to binding to clathrin, mediates the endocytosis of small R-SNARES (Soluble NSF Attachment Protein REceptors) between plasma membranes and endosomes including VAMP2, VAMP3, VAMP4, VAMP7 or VAMP8. In turn, PICALM-dependent SNARE endocytosis is required for the formation and maturation of autophagic precursors. Modulates thereby autophagy and the turnover of autophagy substrates such as MAPT/TAU or amyloid precursor protein cleaved C-terminal fragment (APP-CTF).</text>
</comment>
<evidence type="ECO:0000256" key="5">
    <source>
        <dbReference type="ARBA" id="ARBA00004600"/>
    </source>
</evidence>
<keyword evidence="10" id="KW-0254">Endocytosis</keyword>
<dbReference type="Pfam" id="PF07651">
    <property type="entry name" value="ANTH"/>
    <property type="match status" value="1"/>
</dbReference>
<evidence type="ECO:0000256" key="21">
    <source>
        <dbReference type="SAM" id="Coils"/>
    </source>
</evidence>
<dbReference type="GO" id="GO:0030136">
    <property type="term" value="C:clathrin-coated vesicle"/>
    <property type="evidence" value="ECO:0007669"/>
    <property type="project" value="UniProtKB-SubCell"/>
</dbReference>
<dbReference type="GO" id="GO:0005634">
    <property type="term" value="C:nucleus"/>
    <property type="evidence" value="ECO:0007669"/>
    <property type="project" value="UniProtKB-SubCell"/>
</dbReference>
<keyword evidence="15" id="KW-0168">Coated pit</keyword>
<dbReference type="AlphaFoldDB" id="A0A3B4ZCK5"/>
<keyword evidence="17" id="KW-0968">Cytoplasmic vesicle</keyword>
<protein>
    <recommendedName>
        <fullName evidence="20">Phosphatidylinositol-binding clathrin assembly protein</fullName>
    </recommendedName>
</protein>
<feature type="domain" description="ENTH" evidence="22">
    <location>
        <begin position="14"/>
        <end position="145"/>
    </location>
</feature>
<dbReference type="GO" id="GO:0032050">
    <property type="term" value="F:clathrin heavy chain binding"/>
    <property type="evidence" value="ECO:0007669"/>
    <property type="project" value="TreeGrafter"/>
</dbReference>
<evidence type="ECO:0000256" key="11">
    <source>
        <dbReference type="ARBA" id="ARBA00022843"/>
    </source>
</evidence>
<dbReference type="SUPFAM" id="SSF48464">
    <property type="entry name" value="ENTH/VHS domain"/>
    <property type="match status" value="1"/>
</dbReference>
<dbReference type="Gene3D" id="1.20.58.150">
    <property type="entry name" value="ANTH domain"/>
    <property type="match status" value="1"/>
</dbReference>
<organism evidence="23">
    <name type="scientific">Stegastes partitus</name>
    <name type="common">bicolor damselfish</name>
    <dbReference type="NCBI Taxonomy" id="144197"/>
    <lineage>
        <taxon>Eukaryota</taxon>
        <taxon>Metazoa</taxon>
        <taxon>Chordata</taxon>
        <taxon>Craniata</taxon>
        <taxon>Vertebrata</taxon>
        <taxon>Euteleostomi</taxon>
        <taxon>Actinopterygii</taxon>
        <taxon>Neopterygii</taxon>
        <taxon>Teleostei</taxon>
        <taxon>Neoteleostei</taxon>
        <taxon>Acanthomorphata</taxon>
        <taxon>Ovalentaria</taxon>
        <taxon>Pomacentridae</taxon>
        <taxon>Stegastes</taxon>
    </lineage>
</organism>
<evidence type="ECO:0000256" key="12">
    <source>
        <dbReference type="ARBA" id="ARBA00022990"/>
    </source>
</evidence>
<evidence type="ECO:0000256" key="9">
    <source>
        <dbReference type="ARBA" id="ARBA00022553"/>
    </source>
</evidence>
<dbReference type="SMART" id="SM00273">
    <property type="entry name" value="ENTH"/>
    <property type="match status" value="1"/>
</dbReference>
<dbReference type="FunFam" id="1.25.40.90:FF:000001">
    <property type="entry name" value="phosphatidylinositol-binding clathrin assembly protein-like isoform X1"/>
    <property type="match status" value="1"/>
</dbReference>
<dbReference type="GO" id="GO:0008021">
    <property type="term" value="C:synaptic vesicle"/>
    <property type="evidence" value="ECO:0007669"/>
    <property type="project" value="TreeGrafter"/>
</dbReference>
<dbReference type="SUPFAM" id="SSF89009">
    <property type="entry name" value="GAT-like domain"/>
    <property type="match status" value="1"/>
</dbReference>
<dbReference type="GO" id="GO:0016185">
    <property type="term" value="P:synaptic vesicle budding from presynaptic endocytic zone membrane"/>
    <property type="evidence" value="ECO:0007669"/>
    <property type="project" value="TreeGrafter"/>
</dbReference>
<evidence type="ECO:0000256" key="2">
    <source>
        <dbReference type="ARBA" id="ARBA00004132"/>
    </source>
</evidence>
<dbReference type="GO" id="GO:0000149">
    <property type="term" value="F:SNARE binding"/>
    <property type="evidence" value="ECO:0007669"/>
    <property type="project" value="TreeGrafter"/>
</dbReference>
<feature type="coiled-coil region" evidence="21">
    <location>
        <begin position="321"/>
        <end position="348"/>
    </location>
</feature>
<keyword evidence="12" id="KW-0007">Acetylation</keyword>
<evidence type="ECO:0000256" key="15">
    <source>
        <dbReference type="ARBA" id="ARBA00023176"/>
    </source>
</evidence>
<evidence type="ECO:0000256" key="8">
    <source>
        <dbReference type="ARBA" id="ARBA00022499"/>
    </source>
</evidence>
<evidence type="ECO:0000256" key="3">
    <source>
        <dbReference type="ARBA" id="ARBA00004236"/>
    </source>
</evidence>
<dbReference type="PROSITE" id="PS50942">
    <property type="entry name" value="ENTH"/>
    <property type="match status" value="1"/>
</dbReference>
<keyword evidence="11" id="KW-0832">Ubl conjugation</keyword>
<evidence type="ECO:0000256" key="20">
    <source>
        <dbReference type="ARBA" id="ARBA00068054"/>
    </source>
</evidence>
<evidence type="ECO:0000313" key="23">
    <source>
        <dbReference type="Ensembl" id="ENSSPAP00000006245.1"/>
    </source>
</evidence>
<proteinExistence type="inferred from homology"/>
<dbReference type="GO" id="GO:0048268">
    <property type="term" value="P:clathrin coat assembly"/>
    <property type="evidence" value="ECO:0007669"/>
    <property type="project" value="InterPro"/>
</dbReference>
<evidence type="ECO:0000259" key="22">
    <source>
        <dbReference type="PROSITE" id="PS50942"/>
    </source>
</evidence>
<keyword evidence="21" id="KW-0175">Coiled coil</keyword>
<comment type="subunit">
    <text evidence="19">Binds to clathrin; involves primarily the C-terminal sequences, but the full-length protein is required for full binding capacity. Binds phosphatidylinositol 4,5- bisphosphate. Interacts with PIMREG; this interaction may change the subcellular location into the nucleus. Interacts with AP2A1 (via its alpha-appendage domain). Interacts (via N-terminus) with VAMP2; VAMP3; VAMP7 and VAMP8 (Via N-terminus). Interacts with LC3/MAP1LC3A.</text>
</comment>
<evidence type="ECO:0000256" key="13">
    <source>
        <dbReference type="ARBA" id="ARBA00023034"/>
    </source>
</evidence>
<dbReference type="GO" id="GO:0005545">
    <property type="term" value="F:1-phosphatidylinositol binding"/>
    <property type="evidence" value="ECO:0007669"/>
    <property type="project" value="InterPro"/>
</dbReference>
<evidence type="ECO:0000256" key="14">
    <source>
        <dbReference type="ARBA" id="ARBA00023136"/>
    </source>
</evidence>
<keyword evidence="13" id="KW-0333">Golgi apparatus</keyword>
<comment type="subcellular location">
    <subcellularLocation>
        <location evidence="3">Cell membrane</location>
    </subcellularLocation>
    <subcellularLocation>
        <location evidence="2">Cytoplasmic vesicle</location>
        <location evidence="2">Clathrin-coated vesicle</location>
    </subcellularLocation>
    <subcellularLocation>
        <location evidence="4">Golgi apparatus</location>
    </subcellularLocation>
    <subcellularLocation>
        <location evidence="5">Membrane</location>
        <location evidence="5">Clathrin-coated pit</location>
    </subcellularLocation>
    <subcellularLocation>
        <location evidence="1">Nucleus</location>
    </subcellularLocation>
</comment>
<evidence type="ECO:0000256" key="18">
    <source>
        <dbReference type="ARBA" id="ARBA00055144"/>
    </source>
</evidence>
<dbReference type="GO" id="GO:0005905">
    <property type="term" value="C:clathrin-coated pit"/>
    <property type="evidence" value="ECO:0007669"/>
    <property type="project" value="UniProtKB-SubCell"/>
</dbReference>
<evidence type="ECO:0000256" key="6">
    <source>
        <dbReference type="ARBA" id="ARBA00008011"/>
    </source>
</evidence>
<dbReference type="FunFam" id="1.20.58.150:FF:000001">
    <property type="entry name" value="phosphatidylinositol-binding clathrin assembly protein-like isoform X1"/>
    <property type="match status" value="1"/>
</dbReference>
<evidence type="ECO:0000256" key="19">
    <source>
        <dbReference type="ARBA" id="ARBA00061829"/>
    </source>
</evidence>
<accession>A0A3B4ZCK5</accession>
<evidence type="ECO:0000256" key="4">
    <source>
        <dbReference type="ARBA" id="ARBA00004555"/>
    </source>
</evidence>
<dbReference type="GO" id="GO:0005794">
    <property type="term" value="C:Golgi apparatus"/>
    <property type="evidence" value="ECO:0007669"/>
    <property type="project" value="UniProtKB-SubCell"/>
</dbReference>
<keyword evidence="7" id="KW-1003">Cell membrane</keyword>
<dbReference type="InterPro" id="IPR008942">
    <property type="entry name" value="ENTH_VHS"/>
</dbReference>